<organism evidence="1 2">
    <name type="scientific">Rotaria socialis</name>
    <dbReference type="NCBI Taxonomy" id="392032"/>
    <lineage>
        <taxon>Eukaryota</taxon>
        <taxon>Metazoa</taxon>
        <taxon>Spiralia</taxon>
        <taxon>Gnathifera</taxon>
        <taxon>Rotifera</taxon>
        <taxon>Eurotatoria</taxon>
        <taxon>Bdelloidea</taxon>
        <taxon>Philodinida</taxon>
        <taxon>Philodinidae</taxon>
        <taxon>Rotaria</taxon>
    </lineage>
</organism>
<sequence length="888" mass="103112">MNDEQCSCTDHNEEYKIIENYRSMVDRKQKFVSSWKIFDNNGKVSFTPGRKVRKHTDALIIRSNYICLINPWYKYIDIKKHFLSILRETDYYKIFEIILIECNCSTYELGIIQCPCIEQLKTYCTYCRLTLAIVEHSNARIVNPLLKNISQQTNISFSLDYFTEEISMNDGFSSRLGPYQHQRTVQIQIDSGQVLQAIRDYQIDLFKAKKLKNAQQPIFIHEDSDKSPIETKSIVLLQTDNMKAYSLQSNIDDISPNSSISIPFLSQKTLSKNTSRTLCSTASLLSQDAIEPNENKLKSLRKYKTEGTQTKLFAILLPNSPLSVMKQAKIETRTLINVTRTCQINTLSYLIKTNESQIEIQHSLENVSNRKQIVRPSSSTSFFSNETPFIEKLLSKENVFDNKSSMKSKHQMLIGYRNQKQIVDAPNDEFKEKQLNHFISMSSSLKCINVFDNIDLDEPTIPIDSLLTDDKNSPVIFSNQEARQFYQSMHASSSKYFESQLTTRRKLFDNSNTNIVTYSNSNNNNNNKQISKSFRFKTYPHRSLYRKRQQYQNKKRIYNFLQRLCRRKNPTIISQLYISEPRPSSQMMPTDDTNQYENCLLTTQPDTIKSRTSSNRRQQSIINLNLNDSDIMRQYKAYDHTLVARASEYSVACKKLQNLLKNNDTCLEELLDSQLQLTCNNDYRSICILIDDHKQSEHYRSLFLHYIYTSLSSSLKQISENDSIQLTCMNLAFFNNSLCDIVNMQRLRLIDTGRKIFLLPSCEIPLRTSNDIDKALNHLSKNMSFAHQILIINFYSKQSSLSGSFLFLQLAPICSIRSKGLLTNLNSTTYSVLNLIRQLSNGQLFSRNRARRYLLNDYSINRLLKSYLFSPQQTVTVLTMKPKLQNNK</sequence>
<accession>A0A818U900</accession>
<reference evidence="1" key="1">
    <citation type="submission" date="2021-02" db="EMBL/GenBank/DDBJ databases">
        <authorList>
            <person name="Nowell W R."/>
        </authorList>
    </citation>
    <scope>NUCLEOTIDE SEQUENCE</scope>
</reference>
<gene>
    <name evidence="1" type="ORF">KIK155_LOCUS26431</name>
</gene>
<proteinExistence type="predicted"/>
<protein>
    <submittedName>
        <fullName evidence="1">Uncharacterized protein</fullName>
    </submittedName>
</protein>
<dbReference type="Proteomes" id="UP000663865">
    <property type="component" value="Unassembled WGS sequence"/>
</dbReference>
<dbReference type="EMBL" id="CAJNYV010004819">
    <property type="protein sequence ID" value="CAF3697705.1"/>
    <property type="molecule type" value="Genomic_DNA"/>
</dbReference>
<evidence type="ECO:0000313" key="1">
    <source>
        <dbReference type="EMBL" id="CAF3697705.1"/>
    </source>
</evidence>
<dbReference type="AlphaFoldDB" id="A0A818U900"/>
<evidence type="ECO:0000313" key="2">
    <source>
        <dbReference type="Proteomes" id="UP000663865"/>
    </source>
</evidence>
<comment type="caution">
    <text evidence="1">The sequence shown here is derived from an EMBL/GenBank/DDBJ whole genome shotgun (WGS) entry which is preliminary data.</text>
</comment>
<name>A0A818U900_9BILA</name>